<dbReference type="Pfam" id="PF20199">
    <property type="entry name" value="RepSA"/>
    <property type="match status" value="1"/>
</dbReference>
<name>A0ABW3MZ69_9MICO</name>
<comment type="caution">
    <text evidence="1">The sequence shown here is derived from an EMBL/GenBank/DDBJ whole genome shotgun (WGS) entry which is preliminary data.</text>
</comment>
<dbReference type="RefSeq" id="WP_386052352.1">
    <property type="nucleotide sequence ID" value="NZ_JBHTKH010000004.1"/>
</dbReference>
<proteinExistence type="predicted"/>
<gene>
    <name evidence="1" type="ORF">ACFQ2V_09110</name>
</gene>
<evidence type="ECO:0000313" key="1">
    <source>
        <dbReference type="EMBL" id="MFD1054460.1"/>
    </source>
</evidence>
<dbReference type="EMBL" id="JBHTKH010000004">
    <property type="protein sequence ID" value="MFD1054460.1"/>
    <property type="molecule type" value="Genomic_DNA"/>
</dbReference>
<organism evidence="1 2">
    <name type="scientific">Terrabacter terrigena</name>
    <dbReference type="NCBI Taxonomy" id="574718"/>
    <lineage>
        <taxon>Bacteria</taxon>
        <taxon>Bacillati</taxon>
        <taxon>Actinomycetota</taxon>
        <taxon>Actinomycetes</taxon>
        <taxon>Micrococcales</taxon>
        <taxon>Intrasporangiaceae</taxon>
        <taxon>Terrabacter</taxon>
    </lineage>
</organism>
<dbReference type="InterPro" id="IPR046828">
    <property type="entry name" value="RepSA"/>
</dbReference>
<accession>A0ABW3MZ69</accession>
<dbReference type="Proteomes" id="UP001597046">
    <property type="component" value="Unassembled WGS sequence"/>
</dbReference>
<reference evidence="2" key="1">
    <citation type="journal article" date="2019" name="Int. J. Syst. Evol. Microbiol.">
        <title>The Global Catalogue of Microorganisms (GCM) 10K type strain sequencing project: providing services to taxonomists for standard genome sequencing and annotation.</title>
        <authorList>
            <consortium name="The Broad Institute Genomics Platform"/>
            <consortium name="The Broad Institute Genome Sequencing Center for Infectious Disease"/>
            <person name="Wu L."/>
            <person name="Ma J."/>
        </authorList>
    </citation>
    <scope>NUCLEOTIDE SEQUENCE [LARGE SCALE GENOMIC DNA]</scope>
    <source>
        <strain evidence="2">CCUG 57508</strain>
    </source>
</reference>
<protein>
    <submittedName>
        <fullName evidence="1">Replication initiator</fullName>
    </submittedName>
</protein>
<evidence type="ECO:0000313" key="2">
    <source>
        <dbReference type="Proteomes" id="UP001597046"/>
    </source>
</evidence>
<keyword evidence="2" id="KW-1185">Reference proteome</keyword>
<sequence length="515" mass="56433">MTRETRDRVWDAVPLRSTEQAGEGHPLDLDHLDPATEAQVVARLLSRDFDAWSEAASRVGHCAKPIRLHGSSQTVDAATGEVLSSFSSADSPLGVLHVRCGNRRAADCPSCSRVYAADTFHLIRAGVVGGKGVPDQVRENPLVFATLTAPSFGPVHGTRNGRRCRPYRAKDDADRCVHGRSTVCHATHVEGDPLLGQPLCGDCYDYPSHIVWQWWAPELWRRFTMTLRRTLARMLGIGANRLAQIATVQFAKVAEYQLRGLVHFHALVRVDGKPSDDGDAQAAAPAGITAALLSAAIETAAVSVWFDAPPLFGGDPARRLRFGAQVDARPVRDAHRTDDPEQQLEAEQVAGYLAKYATKSAADSTDTASPHLHQLRATIAQTVDRQQVEAAATDQPLAEHPYALLGKWAHMLGFRGHFSSKSRRYSVTLGRLRRARVRFQRRLAAAKVEGRTLEARDLEDLLEDEDTETTLVVGHWTYAGSGWDTDGDAELAKAAAARAREYAQERAAQTRQKSN</sequence>